<dbReference type="InterPro" id="IPR014001">
    <property type="entry name" value="Helicase_ATP-bd"/>
</dbReference>
<dbReference type="Gene3D" id="3.40.50.300">
    <property type="entry name" value="P-loop containing nucleotide triphosphate hydrolases"/>
    <property type="match status" value="1"/>
</dbReference>
<keyword evidence="5" id="KW-0547">Nucleotide-binding</keyword>
<feature type="domain" description="Helicase ATP-binding" evidence="3">
    <location>
        <begin position="824"/>
        <end position="1045"/>
    </location>
</feature>
<reference evidence="5 6" key="1">
    <citation type="submission" date="2017-04" db="EMBL/GenBank/DDBJ databases">
        <authorList>
            <person name="Afonso C.L."/>
            <person name="Miller P.J."/>
            <person name="Scott M.A."/>
            <person name="Spackman E."/>
            <person name="Goraichik I."/>
            <person name="Dimitrov K.M."/>
            <person name="Suarez D.L."/>
            <person name="Swayne D.E."/>
        </authorList>
    </citation>
    <scope>NUCLEOTIDE SEQUENCE [LARGE SCALE GENOMIC DNA]</scope>
</reference>
<feature type="region of interest" description="Disordered" evidence="2">
    <location>
        <begin position="1121"/>
        <end position="1150"/>
    </location>
</feature>
<feature type="compositionally biased region" description="Basic and acidic residues" evidence="2">
    <location>
        <begin position="1639"/>
        <end position="1653"/>
    </location>
</feature>
<keyword evidence="6" id="KW-1185">Reference proteome</keyword>
<keyword evidence="1" id="KW-0378">Hydrolase</keyword>
<dbReference type="Pfam" id="PF00176">
    <property type="entry name" value="SNF2-rel_dom"/>
    <property type="match status" value="1"/>
</dbReference>
<evidence type="ECO:0000313" key="5">
    <source>
        <dbReference type="EMBL" id="ARW58816.1"/>
    </source>
</evidence>
<dbReference type="Pfam" id="PF00271">
    <property type="entry name" value="Helicase_C"/>
    <property type="match status" value="1"/>
</dbReference>
<dbReference type="SMART" id="SM00490">
    <property type="entry name" value="HELICc"/>
    <property type="match status" value="1"/>
</dbReference>
<dbReference type="InterPro" id="IPR000330">
    <property type="entry name" value="SNF2_N"/>
</dbReference>
<gene>
    <name evidence="5" type="ORF">Y3_176</name>
</gene>
<dbReference type="Gene3D" id="3.40.50.10810">
    <property type="entry name" value="Tandem AAA-ATPase domain"/>
    <property type="match status" value="1"/>
</dbReference>
<protein>
    <submittedName>
        <fullName evidence="5">Putative ATP-dependent DNA helicase</fullName>
    </submittedName>
</protein>
<accession>A0A2H4IB90</accession>
<dbReference type="Proteomes" id="UP000240568">
    <property type="component" value="Segment"/>
</dbReference>
<dbReference type="InterPro" id="IPR027417">
    <property type="entry name" value="P-loop_NTPase"/>
</dbReference>
<feature type="region of interest" description="Disordered" evidence="2">
    <location>
        <begin position="1639"/>
        <end position="1673"/>
    </location>
</feature>
<sequence length="1951" mass="217081">MINISTSATATQQIAESFNEALAVKSLPPEFDAKMTKMYTNSKARHYYEPLALFAAATVSRIYAAFDLINYIVAHGAEFEDMLEVSPDDFVKRVKANIEMATMRINTQLNGSKLSREIKNSLSQHLGGTSGAIIENSTRFPGGKDIIMAGTPCATSPLAGYGNFNLLGDAGSDRPRVDKDAQFESTNMNVYSSDIAQRAIEAARTLYKDIFGEARTNANAFDTKVVRVPLDKDWSIYNALLRSIDPSMNRLDIDLFANLDKNVVDALGDFMMIGVRSIPGKAMLDRKIQAMKISNDTPVEFNDVALKTDVRAEGGLIVSLEKEMVEYISQGAEAQTMCLYRWFQGWSSYYFRVSNTTRTGIRRAARIPRYVTSATMLPMLKTLREKFGYGVHDVVADDNGMTIMPNGTLSVLPTRDQIDVEMVKSYESTLNQVLEDLFEKGVPLSTDHDTLRTNIYAIQNKNLDFDKDIQTKAKSLARFSNICIGIDPDFALVVNTSNGGGLSVSETRTVGMKAPSALDVADSLGYDFAQPGEAPNFRSASSVIAAISSNQSSSGMVSFKPANDLLIEAAKAEQGRGRLIDGVTENRIVFNSTENSKVFELLNIIAQTCQTYEFMLGSKNVTDLRSLVQSARASVGMDAENASLDESPMDKSLYQNLVENDFSVPEIANDRPALTMLRIMIRVLNDASGLRGSNLAAQSIAESGDMTTAMESMPSHTHYFVMGSGSKLMDMARLNNYFGGALYRQMCEAIKNGDRKALFSSLAGSDTAPASDRLQQIILPFATMYSDVIPKSLEIFEAAENEIDKLQPDSSITIEDIRIPGLKAGSALLPHQLEAHKTLRKRPRYATIFIAPGGGKTIIGLTDIAATIQELNDLGEENIRPLIICPSNLVANWCDDLHKIADGWNAVPITSDTVNTWGEERLYDVISQAPQNTIFIVGLSFLQTGTIDVDIGGVRIRVRGAVEFVNRFNFSYVLLDESHKVKNYSGGQSGSQVHFNTKAVFTAPSVRYARIATGTLVTDRVRDIVGQAALMTPAMFGDSLDVAYDGAKDDIEMIRRAHSRMANHTAFIQFKRKHWAFMLPNPIDTFIQVEIDDPSVPNSNLHMEVYQAMYSQVLEKLQEASNSAKARRRAMEDDEDDGGDADGPDEESGIDVSEIEEGDDLGALLAGNADLNMYFQRMEMLLTDPMGDDVARLTFEDAGVTNFVSAKVVAIINRIKKHFEVQPERDTDPNNQSDQQIFEWRPGVEPRELDIAVYQGQKYLARKQTDAFKRQYLPPSNVPPSDDPDYWKPETQGKLIVFTRYVRAANAIYNALPENYKKIAALYHGEVGKLGQSKDANLDAFKTDNAVQILIANEQAISEGHNMQMGSRIIRCDTPWSPGTYDQSTARIFRPDVSAAQLDENGKPGDMPREVVFIDWVMTNKTLEVGKVARLMWKTLEKTRFDEKGNPKYDKLDEYKLDPIKMSAKLLIDNNTMEDFIEYFRAKKDLNDIESQEFHEMRTTTVAAMMPLPETPPLKNFRVLEQAPVVANQKIPDRHGWGLQRLLDWARNQNFADGPMMKAAMDKMPVVTEFGNGLIVGVTARVVDGKLRADSPITTVRVRLSGTEDLVTVPANKVHVATAVGKADLKKFFSVRKPWATAQDRKRAEAEASRVEVEDTIADESQTADTRATEEKVEIQERKTVRVKKRRENVAAGKPVNEGVQEAAGKVRRRRASELPPLPNTVRKAKPGASIIALDDSGTDMAMDLTPTVYNGFVALYADATDPDAKALKDFDFTEFGDYVYFDCAYYADFEKMMDFIYSKKLEFDNASAKRLEFIMDSFDESTPRLSFNYKLAVKLQSQLKQFFLVRHKTANDKQHVKAYPMVMEDRLRIMFDLNTNPKMKRFVGTKVPNTRKFGTFDIATGMWIGFVKNVSGAKARINKIVKAGYTITNLKKCIQSLDKLKLTASKNKSV</sequence>
<dbReference type="PANTHER" id="PTHR45766:SF6">
    <property type="entry name" value="SWI_SNF-RELATED MATRIX-ASSOCIATED ACTIN-DEPENDENT REGULATOR OF CHROMATIN SUBFAMILY A-LIKE PROTEIN 1"/>
    <property type="match status" value="1"/>
</dbReference>
<feature type="domain" description="Helicase C-terminal" evidence="4">
    <location>
        <begin position="1306"/>
        <end position="1392"/>
    </location>
</feature>
<name>A0A2H4IB90_9CAUD</name>
<dbReference type="SMART" id="SM00487">
    <property type="entry name" value="DEXDc"/>
    <property type="match status" value="1"/>
</dbReference>
<evidence type="ECO:0000256" key="2">
    <source>
        <dbReference type="SAM" id="MobiDB-lite"/>
    </source>
</evidence>
<evidence type="ECO:0000313" key="6">
    <source>
        <dbReference type="Proteomes" id="UP000240568"/>
    </source>
</evidence>
<dbReference type="GO" id="GO:0016787">
    <property type="term" value="F:hydrolase activity"/>
    <property type="evidence" value="ECO:0007669"/>
    <property type="project" value="UniProtKB-KW"/>
</dbReference>
<dbReference type="InterPro" id="IPR038718">
    <property type="entry name" value="SNF2-like_sf"/>
</dbReference>
<organism evidence="5 6">
    <name type="scientific">Erwinia phage vB_EamM_Y3</name>
    <dbReference type="NCBI Taxonomy" id="1983553"/>
    <lineage>
        <taxon>Viruses</taxon>
        <taxon>Duplodnaviria</taxon>
        <taxon>Heunggongvirae</taxon>
        <taxon>Uroviricota</taxon>
        <taxon>Caudoviricetes</taxon>
        <taxon>Sasquatchvirus</taxon>
        <taxon>Sasquatchvirus Y3</taxon>
    </lineage>
</organism>
<evidence type="ECO:0000259" key="3">
    <source>
        <dbReference type="SMART" id="SM00487"/>
    </source>
</evidence>
<dbReference type="GO" id="GO:0004386">
    <property type="term" value="F:helicase activity"/>
    <property type="evidence" value="ECO:0007669"/>
    <property type="project" value="UniProtKB-KW"/>
</dbReference>
<proteinExistence type="predicted"/>
<evidence type="ECO:0000259" key="4">
    <source>
        <dbReference type="SMART" id="SM00490"/>
    </source>
</evidence>
<dbReference type="EMBL" id="KY984068">
    <property type="protein sequence ID" value="ARW58816.1"/>
    <property type="molecule type" value="Genomic_DNA"/>
</dbReference>
<feature type="compositionally biased region" description="Acidic residues" evidence="2">
    <location>
        <begin position="1132"/>
        <end position="1150"/>
    </location>
</feature>
<keyword evidence="5" id="KW-0347">Helicase</keyword>
<dbReference type="GO" id="GO:0005524">
    <property type="term" value="F:ATP binding"/>
    <property type="evidence" value="ECO:0007669"/>
    <property type="project" value="InterPro"/>
</dbReference>
<dbReference type="SUPFAM" id="SSF52540">
    <property type="entry name" value="P-loop containing nucleoside triphosphate hydrolases"/>
    <property type="match status" value="2"/>
</dbReference>
<dbReference type="InterPro" id="IPR001650">
    <property type="entry name" value="Helicase_C-like"/>
</dbReference>
<dbReference type="PANTHER" id="PTHR45766">
    <property type="entry name" value="DNA ANNEALING HELICASE AND ENDONUCLEASE ZRANB3 FAMILY MEMBER"/>
    <property type="match status" value="1"/>
</dbReference>
<evidence type="ECO:0000256" key="1">
    <source>
        <dbReference type="ARBA" id="ARBA00022801"/>
    </source>
</evidence>
<keyword evidence="5" id="KW-0067">ATP-binding</keyword>